<dbReference type="Proteomes" id="UP001420932">
    <property type="component" value="Unassembled WGS sequence"/>
</dbReference>
<dbReference type="AlphaFoldDB" id="A0AAP0ELR6"/>
<protein>
    <submittedName>
        <fullName evidence="1">Uncharacterized protein</fullName>
    </submittedName>
</protein>
<evidence type="ECO:0000313" key="2">
    <source>
        <dbReference type="Proteomes" id="UP001420932"/>
    </source>
</evidence>
<evidence type="ECO:0000313" key="1">
    <source>
        <dbReference type="EMBL" id="KAK9092898.1"/>
    </source>
</evidence>
<keyword evidence="2" id="KW-1185">Reference proteome</keyword>
<gene>
    <name evidence="1" type="ORF">Syun_027809</name>
</gene>
<proteinExistence type="predicted"/>
<dbReference type="EMBL" id="JBBNAF010000012">
    <property type="protein sequence ID" value="KAK9092898.1"/>
    <property type="molecule type" value="Genomic_DNA"/>
</dbReference>
<accession>A0AAP0ELR6</accession>
<reference evidence="1 2" key="1">
    <citation type="submission" date="2024-01" db="EMBL/GenBank/DDBJ databases">
        <title>Genome assemblies of Stephania.</title>
        <authorList>
            <person name="Yang L."/>
        </authorList>
    </citation>
    <scope>NUCLEOTIDE SEQUENCE [LARGE SCALE GENOMIC DNA]</scope>
    <source>
        <strain evidence="1">YNDBR</strain>
        <tissue evidence="1">Leaf</tissue>
    </source>
</reference>
<organism evidence="1 2">
    <name type="scientific">Stephania yunnanensis</name>
    <dbReference type="NCBI Taxonomy" id="152371"/>
    <lineage>
        <taxon>Eukaryota</taxon>
        <taxon>Viridiplantae</taxon>
        <taxon>Streptophyta</taxon>
        <taxon>Embryophyta</taxon>
        <taxon>Tracheophyta</taxon>
        <taxon>Spermatophyta</taxon>
        <taxon>Magnoliopsida</taxon>
        <taxon>Ranunculales</taxon>
        <taxon>Menispermaceae</taxon>
        <taxon>Menispermoideae</taxon>
        <taxon>Cissampelideae</taxon>
        <taxon>Stephania</taxon>
    </lineage>
</organism>
<comment type="caution">
    <text evidence="1">The sequence shown here is derived from an EMBL/GenBank/DDBJ whole genome shotgun (WGS) entry which is preliminary data.</text>
</comment>
<sequence length="85" mass="9924">MRALLLGTKPVLAKKEEVRELLCVKVVLRPYKSSHRKWKAMEQHVIKRARKARAEEVDEDHSLVDEASQKELMLARVKDRESDSE</sequence>
<name>A0AAP0ELR6_9MAGN</name>